<keyword evidence="6 7" id="KW-0472">Membrane</keyword>
<keyword evidence="2" id="KW-0813">Transport</keyword>
<feature type="transmembrane region" description="Helical" evidence="7">
    <location>
        <begin position="218"/>
        <end position="242"/>
    </location>
</feature>
<dbReference type="GO" id="GO:0022857">
    <property type="term" value="F:transmembrane transporter activity"/>
    <property type="evidence" value="ECO:0007669"/>
    <property type="project" value="InterPro"/>
</dbReference>
<keyword evidence="3" id="KW-1003">Cell membrane</keyword>
<dbReference type="Gene3D" id="1.20.1250.20">
    <property type="entry name" value="MFS general substrate transporter like domains"/>
    <property type="match status" value="2"/>
</dbReference>
<evidence type="ECO:0000256" key="5">
    <source>
        <dbReference type="ARBA" id="ARBA00022989"/>
    </source>
</evidence>
<feature type="transmembrane region" description="Helical" evidence="7">
    <location>
        <begin position="106"/>
        <end position="128"/>
    </location>
</feature>
<feature type="transmembrane region" description="Helical" evidence="7">
    <location>
        <begin position="280"/>
        <end position="297"/>
    </location>
</feature>
<dbReference type="RefSeq" id="WP_198499247.1">
    <property type="nucleotide sequence ID" value="NZ_CP065989.1"/>
</dbReference>
<dbReference type="EMBL" id="CP065989">
    <property type="protein sequence ID" value="QQB14132.1"/>
    <property type="molecule type" value="Genomic_DNA"/>
</dbReference>
<protein>
    <submittedName>
        <fullName evidence="8">MFS transporter</fullName>
    </submittedName>
</protein>
<keyword evidence="5 7" id="KW-1133">Transmembrane helix</keyword>
<dbReference type="AlphaFoldDB" id="A0A7T3ZYQ2"/>
<dbReference type="PANTHER" id="PTHR23517">
    <property type="entry name" value="RESISTANCE PROTEIN MDTM, PUTATIVE-RELATED-RELATED"/>
    <property type="match status" value="1"/>
</dbReference>
<evidence type="ECO:0000256" key="7">
    <source>
        <dbReference type="SAM" id="Phobius"/>
    </source>
</evidence>
<accession>A0A7T3ZYQ2</accession>
<feature type="transmembrane region" description="Helical" evidence="7">
    <location>
        <begin position="335"/>
        <end position="359"/>
    </location>
</feature>
<name>A0A7T3ZYQ2_9MICO</name>
<feature type="transmembrane region" description="Helical" evidence="7">
    <location>
        <begin position="48"/>
        <end position="66"/>
    </location>
</feature>
<dbReference type="Proteomes" id="UP000595374">
    <property type="component" value="Chromosome"/>
</dbReference>
<dbReference type="Pfam" id="PF07690">
    <property type="entry name" value="MFS_1"/>
    <property type="match status" value="1"/>
</dbReference>
<feature type="transmembrane region" description="Helical" evidence="7">
    <location>
        <begin position="149"/>
        <end position="166"/>
    </location>
</feature>
<evidence type="ECO:0000256" key="1">
    <source>
        <dbReference type="ARBA" id="ARBA00004651"/>
    </source>
</evidence>
<organism evidence="8 9">
    <name type="scientific">Brevibacterium casei</name>
    <dbReference type="NCBI Taxonomy" id="33889"/>
    <lineage>
        <taxon>Bacteria</taxon>
        <taxon>Bacillati</taxon>
        <taxon>Actinomycetota</taxon>
        <taxon>Actinomycetes</taxon>
        <taxon>Micrococcales</taxon>
        <taxon>Brevibacteriaceae</taxon>
        <taxon>Brevibacterium</taxon>
    </lineage>
</organism>
<dbReference type="InterPro" id="IPR050171">
    <property type="entry name" value="MFS_Transporters"/>
</dbReference>
<feature type="transmembrane region" description="Helical" evidence="7">
    <location>
        <begin position="172"/>
        <end position="192"/>
    </location>
</feature>
<feature type="transmembrane region" description="Helical" evidence="7">
    <location>
        <begin position="303"/>
        <end position="323"/>
    </location>
</feature>
<comment type="subcellular location">
    <subcellularLocation>
        <location evidence="1">Cell membrane</location>
        <topology evidence="1">Multi-pass membrane protein</topology>
    </subcellularLocation>
</comment>
<evidence type="ECO:0000313" key="9">
    <source>
        <dbReference type="Proteomes" id="UP000595374"/>
    </source>
</evidence>
<evidence type="ECO:0000256" key="3">
    <source>
        <dbReference type="ARBA" id="ARBA00022475"/>
    </source>
</evidence>
<dbReference type="GO" id="GO:0005886">
    <property type="term" value="C:plasma membrane"/>
    <property type="evidence" value="ECO:0007669"/>
    <property type="project" value="UniProtKB-SubCell"/>
</dbReference>
<feature type="transmembrane region" description="Helical" evidence="7">
    <location>
        <begin position="365"/>
        <end position="385"/>
    </location>
</feature>
<evidence type="ECO:0000256" key="6">
    <source>
        <dbReference type="ARBA" id="ARBA00023136"/>
    </source>
</evidence>
<keyword evidence="4 7" id="KW-0812">Transmembrane</keyword>
<gene>
    <name evidence="8" type="ORF">I6H47_15400</name>
</gene>
<sequence>MNSTEATRRTSRAQASTASGFFSGPAELLAFVLPVVAAQQLGASGAETGALVAVQLLVSLLIRPLAGRLVDRCGSPGSSAMIAAAGSGVGVLSFLVFAASTTLPPAFAAAALGGIAGALFWVAVRALIAERDEGSGVGDDRFAVLMENESSGAWIAFIIGIPLFQVAGPQAVFLACAAACLVAGVLLARIGAHSPAQGEPQQSPTSDSAHLLRSLRGILALVVVLAFAEGIISLLLILHLAVELGLELGEIALVYLPGAIVLSIAPRPLHRLVRRIEPRWILLLGLTCSAGFAAAMVTRPGPVALAVLWVLSALCFSLLEPLLDRLIAVVSGHRAGAGFGYAQSAELIGTAAGTLAAGALFGAGAWHVATIAAAVVLVIAALTGWRGLRRFPAEAAPPQRERG</sequence>
<evidence type="ECO:0000256" key="2">
    <source>
        <dbReference type="ARBA" id="ARBA00022448"/>
    </source>
</evidence>
<evidence type="ECO:0000313" key="8">
    <source>
        <dbReference type="EMBL" id="QQB14132.1"/>
    </source>
</evidence>
<reference evidence="8 9" key="1">
    <citation type="submission" date="2020-12" db="EMBL/GenBank/DDBJ databases">
        <title>FDA dAtabase for Regulatory Grade micrObial Sequences (FDA-ARGOS): Supporting development and validation of Infectious Disease Dx tests.</title>
        <authorList>
            <person name="Sproer C."/>
            <person name="Gronow S."/>
            <person name="Severitt S."/>
            <person name="Schroder I."/>
            <person name="Tallon L."/>
            <person name="Sadzewicz L."/>
            <person name="Zhao X."/>
            <person name="Boylan J."/>
            <person name="Ott S."/>
            <person name="Bowen H."/>
            <person name="Vavikolanu K."/>
            <person name="Mehta A."/>
            <person name="Aluvathingal J."/>
            <person name="Nadendla S."/>
            <person name="Lowell S."/>
            <person name="Myers T."/>
            <person name="Yan Y."/>
            <person name="Sichtig H."/>
        </authorList>
    </citation>
    <scope>NUCLEOTIDE SEQUENCE [LARGE SCALE GENOMIC DNA]</scope>
    <source>
        <strain evidence="8 9">FDAARGOS_990</strain>
    </source>
</reference>
<proteinExistence type="predicted"/>
<feature type="transmembrane region" description="Helical" evidence="7">
    <location>
        <begin position="78"/>
        <end position="100"/>
    </location>
</feature>
<feature type="transmembrane region" description="Helical" evidence="7">
    <location>
        <begin position="21"/>
        <end position="42"/>
    </location>
</feature>
<dbReference type="InterPro" id="IPR011701">
    <property type="entry name" value="MFS"/>
</dbReference>
<feature type="transmembrane region" description="Helical" evidence="7">
    <location>
        <begin position="248"/>
        <end position="268"/>
    </location>
</feature>
<dbReference type="InterPro" id="IPR036259">
    <property type="entry name" value="MFS_trans_sf"/>
</dbReference>
<dbReference type="SUPFAM" id="SSF103473">
    <property type="entry name" value="MFS general substrate transporter"/>
    <property type="match status" value="1"/>
</dbReference>
<evidence type="ECO:0000256" key="4">
    <source>
        <dbReference type="ARBA" id="ARBA00022692"/>
    </source>
</evidence>